<protein>
    <recommendedName>
        <fullName evidence="6">NAD(P)-binding domain-containing protein</fullName>
    </recommendedName>
</protein>
<evidence type="ECO:0000256" key="3">
    <source>
        <dbReference type="ARBA" id="ARBA00023235"/>
    </source>
</evidence>
<dbReference type="Gene3D" id="3.40.50.720">
    <property type="entry name" value="NAD(P)-binding Rossmann-like Domain"/>
    <property type="match status" value="1"/>
</dbReference>
<dbReference type="SUPFAM" id="SSF51735">
    <property type="entry name" value="NAD(P)-binding Rossmann-fold domains"/>
    <property type="match status" value="1"/>
</dbReference>
<proteinExistence type="inferred from homology"/>
<organism evidence="4 5">
    <name type="scientific">Castilleja foliolosa</name>
    <dbReference type="NCBI Taxonomy" id="1961234"/>
    <lineage>
        <taxon>Eukaryota</taxon>
        <taxon>Viridiplantae</taxon>
        <taxon>Streptophyta</taxon>
        <taxon>Embryophyta</taxon>
        <taxon>Tracheophyta</taxon>
        <taxon>Spermatophyta</taxon>
        <taxon>Magnoliopsida</taxon>
        <taxon>eudicotyledons</taxon>
        <taxon>Gunneridae</taxon>
        <taxon>Pentapetalae</taxon>
        <taxon>asterids</taxon>
        <taxon>lamiids</taxon>
        <taxon>Lamiales</taxon>
        <taxon>Orobanchaceae</taxon>
        <taxon>Pedicularideae</taxon>
        <taxon>Castillejinae</taxon>
        <taxon>Castilleja</taxon>
    </lineage>
</organism>
<sequence>MSGTTNLRIATSRIDFVSRCEKPKKLNSAFSGFYTPPYSPASLSFSGSFINFASFRQIRSTTSFSMATPISVKADASSTIDRGAHTYWLERGTLDVRPDHILNLIHYEDAASLSVTIFEKKLRGKIFLGCDNHPLSRQELMDLVNKSGKYSKKFEAFTGPSDPLGKKLNNPKTRAEFGWEPKYTSFAQFLESL</sequence>
<evidence type="ECO:0000256" key="1">
    <source>
        <dbReference type="ARBA" id="ARBA00007637"/>
    </source>
</evidence>
<keyword evidence="3" id="KW-0413">Isomerase</keyword>
<dbReference type="EMBL" id="JAVIJP010000007">
    <property type="protein sequence ID" value="KAL3648877.1"/>
    <property type="molecule type" value="Genomic_DNA"/>
</dbReference>
<evidence type="ECO:0000313" key="5">
    <source>
        <dbReference type="Proteomes" id="UP001632038"/>
    </source>
</evidence>
<evidence type="ECO:0000256" key="2">
    <source>
        <dbReference type="ARBA" id="ARBA00023027"/>
    </source>
</evidence>
<dbReference type="Proteomes" id="UP001632038">
    <property type="component" value="Unassembled WGS sequence"/>
</dbReference>
<evidence type="ECO:0000313" key="4">
    <source>
        <dbReference type="EMBL" id="KAL3648877.1"/>
    </source>
</evidence>
<reference evidence="5" key="1">
    <citation type="journal article" date="2024" name="IScience">
        <title>Strigolactones Initiate the Formation of Haustorium-like Structures in Castilleja.</title>
        <authorList>
            <person name="Buerger M."/>
            <person name="Peterson D."/>
            <person name="Chory J."/>
        </authorList>
    </citation>
    <scope>NUCLEOTIDE SEQUENCE [LARGE SCALE GENOMIC DNA]</scope>
</reference>
<name>A0ABD3E507_9LAMI</name>
<evidence type="ECO:0008006" key="6">
    <source>
        <dbReference type="Google" id="ProtNLM"/>
    </source>
</evidence>
<keyword evidence="5" id="KW-1185">Reference proteome</keyword>
<keyword evidence="2" id="KW-0520">NAD</keyword>
<dbReference type="AlphaFoldDB" id="A0ABD3E507"/>
<comment type="caution">
    <text evidence="4">The sequence shown here is derived from an EMBL/GenBank/DDBJ whole genome shotgun (WGS) entry which is preliminary data.</text>
</comment>
<dbReference type="InterPro" id="IPR036291">
    <property type="entry name" value="NAD(P)-bd_dom_sf"/>
</dbReference>
<comment type="similarity">
    <text evidence="1">Belongs to the NAD(P)-dependent epimerase/dehydratase family.</text>
</comment>
<dbReference type="PANTHER" id="PTHR43574">
    <property type="entry name" value="EPIMERASE-RELATED"/>
    <property type="match status" value="1"/>
</dbReference>
<dbReference type="GO" id="GO:0016853">
    <property type="term" value="F:isomerase activity"/>
    <property type="evidence" value="ECO:0007669"/>
    <property type="project" value="UniProtKB-KW"/>
</dbReference>
<gene>
    <name evidence="4" type="ORF">CASFOL_005280</name>
</gene>
<accession>A0ABD3E507</accession>